<keyword evidence="2" id="KW-1185">Reference proteome</keyword>
<name>A0ABR5I6G4_9ACTN</name>
<evidence type="ECO:0000313" key="1">
    <source>
        <dbReference type="EMBL" id="KNA89210.1"/>
    </source>
</evidence>
<sequence length="177" mass="19375">MSDLMDRKQALLDELGSLLDVRFAVAEDSGVDPAVYADTSRIARAMMAALPSATSVHDQTVGPFYDTAGLTTWLDVSKQALAKRVKNNTLIGCQLESGTWVYPTWQFTDDAVVDRRLLRVWQVLREHANAWTAALWMCSPNAALDDETAVAYVRGGGDDELTAALNAARVDAERWAA</sequence>
<protein>
    <submittedName>
        <fullName evidence="1">XRE family transcriptional regulator</fullName>
    </submittedName>
</protein>
<gene>
    <name evidence="1" type="ORF">ABW18_22215</name>
</gene>
<proteinExistence type="predicted"/>
<organism evidence="1 2">
    <name type="scientific">Gordonia jacobaea</name>
    <dbReference type="NCBI Taxonomy" id="122202"/>
    <lineage>
        <taxon>Bacteria</taxon>
        <taxon>Bacillati</taxon>
        <taxon>Actinomycetota</taxon>
        <taxon>Actinomycetes</taxon>
        <taxon>Mycobacteriales</taxon>
        <taxon>Gordoniaceae</taxon>
        <taxon>Gordonia</taxon>
    </lineage>
</organism>
<accession>A0ABR5I6G4</accession>
<reference evidence="1 2" key="1">
    <citation type="submission" date="2015-05" db="EMBL/GenBank/DDBJ databases">
        <title>Draft genome sequence of the bacterium Gordonia jacobaea a new member of the Gordonia genus.</title>
        <authorList>
            <person name="Jimenez-Galisteo G."/>
            <person name="Dominguez A."/>
            <person name="Munoz E."/>
            <person name="Vinas M."/>
        </authorList>
    </citation>
    <scope>NUCLEOTIDE SEQUENCE [LARGE SCALE GENOMIC DNA]</scope>
    <source>
        <strain evidence="2">mv1</strain>
    </source>
</reference>
<dbReference type="EMBL" id="LDTZ01000039">
    <property type="protein sequence ID" value="KNA89210.1"/>
    <property type="molecule type" value="Genomic_DNA"/>
</dbReference>
<comment type="caution">
    <text evidence="1">The sequence shown here is derived from an EMBL/GenBank/DDBJ whole genome shotgun (WGS) entry which is preliminary data.</text>
</comment>
<evidence type="ECO:0000313" key="2">
    <source>
        <dbReference type="Proteomes" id="UP000037247"/>
    </source>
</evidence>
<dbReference type="RefSeq" id="WP_005180782.1">
    <property type="nucleotide sequence ID" value="NZ_JAQDQF010000003.1"/>
</dbReference>
<dbReference type="Proteomes" id="UP000037247">
    <property type="component" value="Unassembled WGS sequence"/>
</dbReference>